<dbReference type="InterPro" id="IPR052893">
    <property type="entry name" value="TCS_response_regulator"/>
</dbReference>
<evidence type="ECO:0000256" key="1">
    <source>
        <dbReference type="PROSITE-ProRule" id="PRU00169"/>
    </source>
</evidence>
<dbReference type="AlphaFoldDB" id="A0A8J2Y6P4"/>
<evidence type="ECO:0000259" key="2">
    <source>
        <dbReference type="PROSITE" id="PS50110"/>
    </source>
</evidence>
<protein>
    <submittedName>
        <fullName evidence="3">Response regulator</fullName>
    </submittedName>
</protein>
<reference evidence="3" key="2">
    <citation type="submission" date="2020-09" db="EMBL/GenBank/DDBJ databases">
        <authorList>
            <person name="Sun Q."/>
            <person name="Zhou Y."/>
        </authorList>
    </citation>
    <scope>NUCLEOTIDE SEQUENCE</scope>
    <source>
        <strain evidence="3">CGMCC 1.12924</strain>
    </source>
</reference>
<proteinExistence type="predicted"/>
<dbReference type="PANTHER" id="PTHR44520:SF2">
    <property type="entry name" value="RESPONSE REGULATOR RCP1"/>
    <property type="match status" value="1"/>
</dbReference>
<sequence>MSRTICIIDDDPLYKLLLKKTIERLNMNINILTFEDGKQAIEGLSTLNTEAAKLPDIILLDINMPVMDGWEFMDQFVEDKSQFSKPMNIFIASSSIAKHDIEKSKTYTEISGYLVKPIVKKTILELLQDKVSL</sequence>
<gene>
    <name evidence="3" type="ORF">GCM10011312_15390</name>
</gene>
<dbReference type="InterPro" id="IPR011006">
    <property type="entry name" value="CheY-like_superfamily"/>
</dbReference>
<dbReference type="Pfam" id="PF00072">
    <property type="entry name" value="Response_reg"/>
    <property type="match status" value="1"/>
</dbReference>
<feature type="modified residue" description="4-aspartylphosphate" evidence="1">
    <location>
        <position position="61"/>
    </location>
</feature>
<name>A0A8J2Y6P4_9FLAO</name>
<feature type="domain" description="Response regulatory" evidence="2">
    <location>
        <begin position="4"/>
        <end position="131"/>
    </location>
</feature>
<dbReference type="RefSeq" id="WP_188441222.1">
    <property type="nucleotide sequence ID" value="NZ_BMGK01000005.1"/>
</dbReference>
<organism evidence="3 4">
    <name type="scientific">Planktosalinus lacus</name>
    <dbReference type="NCBI Taxonomy" id="1526573"/>
    <lineage>
        <taxon>Bacteria</taxon>
        <taxon>Pseudomonadati</taxon>
        <taxon>Bacteroidota</taxon>
        <taxon>Flavobacteriia</taxon>
        <taxon>Flavobacteriales</taxon>
        <taxon>Flavobacteriaceae</taxon>
        <taxon>Planktosalinus</taxon>
    </lineage>
</organism>
<evidence type="ECO:0000313" key="4">
    <source>
        <dbReference type="Proteomes" id="UP000652231"/>
    </source>
</evidence>
<dbReference type="SMART" id="SM00448">
    <property type="entry name" value="REC"/>
    <property type="match status" value="1"/>
</dbReference>
<dbReference type="PROSITE" id="PS50110">
    <property type="entry name" value="RESPONSE_REGULATORY"/>
    <property type="match status" value="1"/>
</dbReference>
<dbReference type="Gene3D" id="3.40.50.2300">
    <property type="match status" value="1"/>
</dbReference>
<dbReference type="EMBL" id="BMGK01000005">
    <property type="protein sequence ID" value="GGD92474.1"/>
    <property type="molecule type" value="Genomic_DNA"/>
</dbReference>
<keyword evidence="4" id="KW-1185">Reference proteome</keyword>
<dbReference type="GO" id="GO:0000160">
    <property type="term" value="P:phosphorelay signal transduction system"/>
    <property type="evidence" value="ECO:0007669"/>
    <property type="project" value="InterPro"/>
</dbReference>
<evidence type="ECO:0000313" key="3">
    <source>
        <dbReference type="EMBL" id="GGD92474.1"/>
    </source>
</evidence>
<keyword evidence="1" id="KW-0597">Phosphoprotein</keyword>
<dbReference type="InterPro" id="IPR001789">
    <property type="entry name" value="Sig_transdc_resp-reg_receiver"/>
</dbReference>
<accession>A0A8J2Y6P4</accession>
<reference evidence="3" key="1">
    <citation type="journal article" date="2014" name="Int. J. Syst. Evol. Microbiol.">
        <title>Complete genome sequence of Corynebacterium casei LMG S-19264T (=DSM 44701T), isolated from a smear-ripened cheese.</title>
        <authorList>
            <consortium name="US DOE Joint Genome Institute (JGI-PGF)"/>
            <person name="Walter F."/>
            <person name="Albersmeier A."/>
            <person name="Kalinowski J."/>
            <person name="Ruckert C."/>
        </authorList>
    </citation>
    <scope>NUCLEOTIDE SEQUENCE</scope>
    <source>
        <strain evidence="3">CGMCC 1.12924</strain>
    </source>
</reference>
<dbReference type="PANTHER" id="PTHR44520">
    <property type="entry name" value="RESPONSE REGULATOR RCP1-RELATED"/>
    <property type="match status" value="1"/>
</dbReference>
<comment type="caution">
    <text evidence="3">The sequence shown here is derived from an EMBL/GenBank/DDBJ whole genome shotgun (WGS) entry which is preliminary data.</text>
</comment>
<dbReference type="SUPFAM" id="SSF52172">
    <property type="entry name" value="CheY-like"/>
    <property type="match status" value="1"/>
</dbReference>
<dbReference type="Proteomes" id="UP000652231">
    <property type="component" value="Unassembled WGS sequence"/>
</dbReference>